<sequence>MDLKSPWDLNQCIHFQGSLPNLTLLQEGWKEADHPKIMASKDKISKIDSHEQWELRKKITNPYEAIFSGTNDTSFPSLAKVNPLSRSYFKMIEMLQTIKFWDSINTSQPFRSAHICEGPGGFLQCIVEALKEKKIPIHTLYAMTLRPTKSHIPGWRRSIQFLRKHAQIQLEYGADDTGNILIPENQSVFCRRAADSQIFTADGGFDFSIDYGKQEQMAFPLLLASFTMGLACLAKGGTMIIKLFDIYSQATQDLFLGTARLFNRFTLYKPATSRPCNSERYFIAIDYIGHSAHQSRLWIQHLRNAQSKHKQSPLTRLVGDPWPTNILEAIQEQIRWQEEQQIQSIEETLHFDINTLEEKIATNIQTSKAWCEVFGVPVSS</sequence>
<dbReference type="PANTHER" id="PTHR16121:SF0">
    <property type="entry name" value="CAP-SPECIFIC MRNA (NUCLEOSIDE-2'-O-)-METHYLTRANSFERASE 1"/>
    <property type="match status" value="1"/>
</dbReference>
<dbReference type="GO" id="GO:0004483">
    <property type="term" value="F:methyltransferase cap1 activity"/>
    <property type="evidence" value="ECO:0007669"/>
    <property type="project" value="UniProtKB-ARBA"/>
</dbReference>
<dbReference type="AlphaFoldDB" id="A0A6C0KNR6"/>
<dbReference type="Pfam" id="PF01728">
    <property type="entry name" value="FtsJ"/>
    <property type="match status" value="1"/>
</dbReference>
<reference evidence="2" key="1">
    <citation type="journal article" date="2020" name="Nature">
        <title>Giant virus diversity and host interactions through global metagenomics.</title>
        <authorList>
            <person name="Schulz F."/>
            <person name="Roux S."/>
            <person name="Paez-Espino D."/>
            <person name="Jungbluth S."/>
            <person name="Walsh D.A."/>
            <person name="Denef V.J."/>
            <person name="McMahon K.D."/>
            <person name="Konstantinidis K.T."/>
            <person name="Eloe-Fadrosh E.A."/>
            <person name="Kyrpides N.C."/>
            <person name="Woyke T."/>
        </authorList>
    </citation>
    <scope>NUCLEOTIDE SEQUENCE</scope>
    <source>
        <strain evidence="2">GVMAG-S-3300013006-138</strain>
    </source>
</reference>
<accession>A0A6C0KNR6</accession>
<dbReference type="Gene3D" id="3.40.50.12760">
    <property type="match status" value="1"/>
</dbReference>
<dbReference type="GO" id="GO:0005737">
    <property type="term" value="C:cytoplasm"/>
    <property type="evidence" value="ECO:0007669"/>
    <property type="project" value="TreeGrafter"/>
</dbReference>
<evidence type="ECO:0000313" key="2">
    <source>
        <dbReference type="EMBL" id="QHU18377.1"/>
    </source>
</evidence>
<dbReference type="InterPro" id="IPR002877">
    <property type="entry name" value="RNA_MeTrfase_FtsJ_dom"/>
</dbReference>
<proteinExistence type="predicted"/>
<dbReference type="InterPro" id="IPR029063">
    <property type="entry name" value="SAM-dependent_MTases_sf"/>
</dbReference>
<dbReference type="GO" id="GO:0006370">
    <property type="term" value="P:7-methylguanosine mRNA capping"/>
    <property type="evidence" value="ECO:0007669"/>
    <property type="project" value="TreeGrafter"/>
</dbReference>
<protein>
    <recommendedName>
        <fullName evidence="1">Ribosomal RNA methyltransferase FtsJ domain-containing protein</fullName>
    </recommendedName>
</protein>
<feature type="domain" description="Ribosomal RNA methyltransferase FtsJ" evidence="1">
    <location>
        <begin position="85"/>
        <end position="286"/>
    </location>
</feature>
<dbReference type="PANTHER" id="PTHR16121">
    <property type="entry name" value="CAP-SPECIFIC MRNA (NUCLEOSIDE-2'-O-)-METHYLTRANSFERASE 1-RELATED"/>
    <property type="match status" value="1"/>
</dbReference>
<dbReference type="SUPFAM" id="SSF53335">
    <property type="entry name" value="S-adenosyl-L-methionine-dependent methyltransferases"/>
    <property type="match status" value="1"/>
</dbReference>
<name>A0A6C0KNR6_9ZZZZ</name>
<dbReference type="GO" id="GO:0032259">
    <property type="term" value="P:methylation"/>
    <property type="evidence" value="ECO:0007669"/>
    <property type="project" value="InterPro"/>
</dbReference>
<evidence type="ECO:0000259" key="1">
    <source>
        <dbReference type="Pfam" id="PF01728"/>
    </source>
</evidence>
<dbReference type="InterPro" id="IPR050851">
    <property type="entry name" value="mRNA_Cap_2O-Ribose_MeTrfase"/>
</dbReference>
<organism evidence="2">
    <name type="scientific">viral metagenome</name>
    <dbReference type="NCBI Taxonomy" id="1070528"/>
    <lineage>
        <taxon>unclassified sequences</taxon>
        <taxon>metagenomes</taxon>
        <taxon>organismal metagenomes</taxon>
    </lineage>
</organism>
<dbReference type="GO" id="GO:0005634">
    <property type="term" value="C:nucleus"/>
    <property type="evidence" value="ECO:0007669"/>
    <property type="project" value="TreeGrafter"/>
</dbReference>
<dbReference type="EMBL" id="MN740929">
    <property type="protein sequence ID" value="QHU18377.1"/>
    <property type="molecule type" value="Genomic_DNA"/>
</dbReference>